<feature type="region of interest" description="Disordered" evidence="1">
    <location>
        <begin position="297"/>
        <end position="320"/>
    </location>
</feature>
<evidence type="ECO:0000313" key="4">
    <source>
        <dbReference type="Proteomes" id="UP000799764"/>
    </source>
</evidence>
<dbReference type="AlphaFoldDB" id="A0A9P4UDG4"/>
<sequence length="320" mass="36009">MQYPLSHNHPAEKRRRGERNMFYTASPTEVGYTAATDQQFVDPTTWWQPASTPEHPNAVFTGTVIPQYIPITKPPNDLAFGHVKYSASVPLDTRSFNRRHTVHVPQIIERSYGPQYDIDLAASFPTYMLADQSYPSNFESGLMSPPSTTPSSRPSIASLNSYSPTAPNICINQNNYNTQGFPMSTSEFPAGKYPYSPAISDISPTQSQLTQPPQIHQLEGPYDPESERIDKPLAETTFCYAEGCDSKFTGEYQKGNLKRHLKSNHPELLVKNGESPGDPEKLRCSCCPQLFKRSDARKKHEYRTHKVGPEPLRKPRYAPL</sequence>
<comment type="caution">
    <text evidence="3">The sequence shown here is derived from an EMBL/GenBank/DDBJ whole genome shotgun (WGS) entry which is preliminary data.</text>
</comment>
<dbReference type="EMBL" id="MU001496">
    <property type="protein sequence ID" value="KAF2447814.1"/>
    <property type="molecule type" value="Genomic_DNA"/>
</dbReference>
<accession>A0A9P4UDG4</accession>
<dbReference type="OrthoDB" id="3792424at2759"/>
<organism evidence="3 4">
    <name type="scientific">Karstenula rhodostoma CBS 690.94</name>
    <dbReference type="NCBI Taxonomy" id="1392251"/>
    <lineage>
        <taxon>Eukaryota</taxon>
        <taxon>Fungi</taxon>
        <taxon>Dikarya</taxon>
        <taxon>Ascomycota</taxon>
        <taxon>Pezizomycotina</taxon>
        <taxon>Dothideomycetes</taxon>
        <taxon>Pleosporomycetidae</taxon>
        <taxon>Pleosporales</taxon>
        <taxon>Massarineae</taxon>
        <taxon>Didymosphaeriaceae</taxon>
        <taxon>Karstenula</taxon>
    </lineage>
</organism>
<reference evidence="3" key="1">
    <citation type="journal article" date="2020" name="Stud. Mycol.">
        <title>101 Dothideomycetes genomes: a test case for predicting lifestyles and emergence of pathogens.</title>
        <authorList>
            <person name="Haridas S."/>
            <person name="Albert R."/>
            <person name="Binder M."/>
            <person name="Bloem J."/>
            <person name="Labutti K."/>
            <person name="Salamov A."/>
            <person name="Andreopoulos B."/>
            <person name="Baker S."/>
            <person name="Barry K."/>
            <person name="Bills G."/>
            <person name="Bluhm B."/>
            <person name="Cannon C."/>
            <person name="Castanera R."/>
            <person name="Culley D."/>
            <person name="Daum C."/>
            <person name="Ezra D."/>
            <person name="Gonzalez J."/>
            <person name="Henrissat B."/>
            <person name="Kuo A."/>
            <person name="Liang C."/>
            <person name="Lipzen A."/>
            <person name="Lutzoni F."/>
            <person name="Magnuson J."/>
            <person name="Mondo S."/>
            <person name="Nolan M."/>
            <person name="Ohm R."/>
            <person name="Pangilinan J."/>
            <person name="Park H.-J."/>
            <person name="Ramirez L."/>
            <person name="Alfaro M."/>
            <person name="Sun H."/>
            <person name="Tritt A."/>
            <person name="Yoshinaga Y."/>
            <person name="Zwiers L.-H."/>
            <person name="Turgeon B."/>
            <person name="Goodwin S."/>
            <person name="Spatafora J."/>
            <person name="Crous P."/>
            <person name="Grigoriev I."/>
        </authorList>
    </citation>
    <scope>NUCLEOTIDE SEQUENCE</scope>
    <source>
        <strain evidence="3">CBS 690.94</strain>
    </source>
</reference>
<feature type="domain" description="C2H2-type" evidence="2">
    <location>
        <begin position="284"/>
        <end position="305"/>
    </location>
</feature>
<gene>
    <name evidence="3" type="ORF">P171DRAFT_232175</name>
</gene>
<protein>
    <recommendedName>
        <fullName evidence="2">C2H2-type domain-containing protein</fullName>
    </recommendedName>
</protein>
<evidence type="ECO:0000313" key="3">
    <source>
        <dbReference type="EMBL" id="KAF2447814.1"/>
    </source>
</evidence>
<dbReference type="Proteomes" id="UP000799764">
    <property type="component" value="Unassembled WGS sequence"/>
</dbReference>
<evidence type="ECO:0000259" key="2">
    <source>
        <dbReference type="PROSITE" id="PS00028"/>
    </source>
</evidence>
<dbReference type="PROSITE" id="PS00028">
    <property type="entry name" value="ZINC_FINGER_C2H2_1"/>
    <property type="match status" value="1"/>
</dbReference>
<name>A0A9P4UDG4_9PLEO</name>
<proteinExistence type="predicted"/>
<evidence type="ECO:0000256" key="1">
    <source>
        <dbReference type="SAM" id="MobiDB-lite"/>
    </source>
</evidence>
<feature type="compositionally biased region" description="Basic residues" evidence="1">
    <location>
        <begin position="297"/>
        <end position="306"/>
    </location>
</feature>
<dbReference type="InterPro" id="IPR013087">
    <property type="entry name" value="Znf_C2H2_type"/>
</dbReference>
<keyword evidence="4" id="KW-1185">Reference proteome</keyword>